<dbReference type="Proteomes" id="UP001328733">
    <property type="component" value="Unassembled WGS sequence"/>
</dbReference>
<accession>A0AAW9QZM8</accession>
<proteinExistence type="predicted"/>
<dbReference type="InterPro" id="IPR049996">
    <property type="entry name" value="Slr7037-like"/>
</dbReference>
<evidence type="ECO:0000313" key="2">
    <source>
        <dbReference type="EMBL" id="MEG3439966.1"/>
    </source>
</evidence>
<dbReference type="EMBL" id="JBAFSM010000067">
    <property type="protein sequence ID" value="MEG3439966.1"/>
    <property type="molecule type" value="Genomic_DNA"/>
</dbReference>
<reference evidence="2 3" key="1">
    <citation type="submission" date="2024-01" db="EMBL/GenBank/DDBJ databases">
        <title>Genomic insights into the taxonomy and metabolism of the cyanobacterium Pannus brasiliensis CCIBt3594.</title>
        <authorList>
            <person name="Machado M."/>
            <person name="Botero N.B."/>
            <person name="Andreote A.P.D."/>
            <person name="Feitosa A.M.T."/>
            <person name="Popin R."/>
            <person name="Sivonen K."/>
            <person name="Fiore M.F."/>
        </authorList>
    </citation>
    <scope>NUCLEOTIDE SEQUENCE [LARGE SCALE GENOMIC DNA]</scope>
    <source>
        <strain evidence="2 3">CCIBt3594</strain>
    </source>
</reference>
<gene>
    <name evidence="2" type="ORF">V0288_22755</name>
</gene>
<dbReference type="InterPro" id="IPR027417">
    <property type="entry name" value="P-loop_NTPase"/>
</dbReference>
<name>A0AAW9QZM8_9CHRO</name>
<feature type="domain" description="DUF3854" evidence="1">
    <location>
        <begin position="1"/>
        <end position="110"/>
    </location>
</feature>
<evidence type="ECO:0000259" key="1">
    <source>
        <dbReference type="Pfam" id="PF12965"/>
    </source>
</evidence>
<comment type="caution">
    <text evidence="2">The sequence shown here is derived from an EMBL/GenBank/DDBJ whole genome shotgun (WGS) entry which is preliminary data.</text>
</comment>
<organism evidence="2 3">
    <name type="scientific">Pannus brasiliensis CCIBt3594</name>
    <dbReference type="NCBI Taxonomy" id="1427578"/>
    <lineage>
        <taxon>Bacteria</taxon>
        <taxon>Bacillati</taxon>
        <taxon>Cyanobacteriota</taxon>
        <taxon>Cyanophyceae</taxon>
        <taxon>Oscillatoriophycideae</taxon>
        <taxon>Chroococcales</taxon>
        <taxon>Microcystaceae</taxon>
        <taxon>Pannus</taxon>
    </lineage>
</organism>
<dbReference type="RefSeq" id="WP_332867437.1">
    <property type="nucleotide sequence ID" value="NZ_JBAFSM010000067.1"/>
</dbReference>
<dbReference type="InterPro" id="IPR024385">
    <property type="entry name" value="DUF3854"/>
</dbReference>
<dbReference type="NCBIfam" id="NF042913">
    <property type="entry name" value="CyRepA1"/>
    <property type="match status" value="1"/>
</dbReference>
<dbReference type="PANTHER" id="PTHR34985">
    <property type="entry name" value="SLR0554 PROTEIN"/>
    <property type="match status" value="1"/>
</dbReference>
<sequence length="817" mass="92894">MKKAACLLSNGHATIGLPGIYNGFRQPKDGLGNSVALPRLIPQLLPFATEGREINICFDRDPKPKTRESVRKAIAKTGKLLQNKGCKVHVITWEGEEKGVDDLIVARGSEYYEAVHENRQPLAKYLLFQSLALHADLTIHERYFPDELQPPEKATIVGLKGYQGTGKTECLARQIQPLLDRGERVIVIVHREQLAIGLADRFGLRYRTELKKAAEGSQLGYTLCIDSLHDRANPPFHGESDTWDGATVIIDEVEQVLWHTLDGETCQKHRVRILKTLKALLQKVAAGGGRIYLADADLSQISVNYIRSLIGWLVESWIVENTYNPVTAGKRVLFWYRGNNPSGLLKRAAVFLEKGKKLLLFTDGQKARSNNGTRNLEHHFRKKFPTLKILRVDSESLADKNHPAYGCMARLNELTRDYDLVLCSPTLETGVSITNGHFDEIFAISHCVQTVEAVNQSLERDRSHVPRHLWCKGWSHRRAANGSLEVKSLLKGTRSLCTAHIQQLQKAGIDEFDGIHFLEEDDDRQTPSLWTWAKRACLFNYQAANFTECLEKKLRDAGYRIVEGDGTDDETQKEIRSSKEELYSEYLQNVADTPNPDPFTYERLKEQRGKTEAELLAERKGDLVRRYDTEEITPETVKKDDDGWYPKLRLHYYLTLGNAFLAERERKALAKLQESGDGTVFPNDVNRSQIGATIAVLKFLGIERFLDPTAEFTSYGLQEEFDRLNNSVTAGGLKTTIGVTLSPLDTPIGFYQRVLQQLFGLELMFDRWETIDGKPRRVYRGCDVNRDGRLKIFERWLVRETEERKNVYFDTVFTPPL</sequence>
<protein>
    <submittedName>
        <fullName evidence="2">Plasmid replication protein, CyRepA1 family</fullName>
    </submittedName>
</protein>
<keyword evidence="3" id="KW-1185">Reference proteome</keyword>
<dbReference type="SUPFAM" id="SSF52540">
    <property type="entry name" value="P-loop containing nucleoside triphosphate hydrolases"/>
    <property type="match status" value="1"/>
</dbReference>
<dbReference type="PANTHER" id="PTHR34985:SF1">
    <property type="entry name" value="SLR0554 PROTEIN"/>
    <property type="match status" value="1"/>
</dbReference>
<dbReference type="AlphaFoldDB" id="A0AAW9QZM8"/>
<evidence type="ECO:0000313" key="3">
    <source>
        <dbReference type="Proteomes" id="UP001328733"/>
    </source>
</evidence>
<dbReference type="Pfam" id="PF12965">
    <property type="entry name" value="DUF3854"/>
    <property type="match status" value="1"/>
</dbReference>